<sequence>MTFTVHLPKFLASAGWRLELAGVRPDGMDLRPGTRRQEIRIRLREGQEFDLAAVNESARAGDIDIRIDVKAGGNLVGGMTYRLDPDLDWPFNAR</sequence>
<accession>A0ABS4T926</accession>
<name>A0ABS4T926_9PSEU</name>
<evidence type="ECO:0000313" key="2">
    <source>
        <dbReference type="Proteomes" id="UP001519332"/>
    </source>
</evidence>
<gene>
    <name evidence="1" type="ORF">JOF56_000721</name>
</gene>
<reference evidence="1 2" key="1">
    <citation type="submission" date="2021-03" db="EMBL/GenBank/DDBJ databases">
        <title>Sequencing the genomes of 1000 actinobacteria strains.</title>
        <authorList>
            <person name="Klenk H.-P."/>
        </authorList>
    </citation>
    <scope>NUCLEOTIDE SEQUENCE [LARGE SCALE GENOMIC DNA]</scope>
    <source>
        <strain evidence="1 2">DSM 46670</strain>
    </source>
</reference>
<keyword evidence="2" id="KW-1185">Reference proteome</keyword>
<protein>
    <submittedName>
        <fullName evidence="1">Uncharacterized protein</fullName>
    </submittedName>
</protein>
<dbReference type="RefSeq" id="WP_209634344.1">
    <property type="nucleotide sequence ID" value="NZ_JAGINW010000001.1"/>
</dbReference>
<comment type="caution">
    <text evidence="1">The sequence shown here is derived from an EMBL/GenBank/DDBJ whole genome shotgun (WGS) entry which is preliminary data.</text>
</comment>
<organism evidence="1 2">
    <name type="scientific">Kibdelosporangium banguiense</name>
    <dbReference type="NCBI Taxonomy" id="1365924"/>
    <lineage>
        <taxon>Bacteria</taxon>
        <taxon>Bacillati</taxon>
        <taxon>Actinomycetota</taxon>
        <taxon>Actinomycetes</taxon>
        <taxon>Pseudonocardiales</taxon>
        <taxon>Pseudonocardiaceae</taxon>
        <taxon>Kibdelosporangium</taxon>
    </lineage>
</organism>
<dbReference type="Proteomes" id="UP001519332">
    <property type="component" value="Unassembled WGS sequence"/>
</dbReference>
<evidence type="ECO:0000313" key="1">
    <source>
        <dbReference type="EMBL" id="MBP2320336.1"/>
    </source>
</evidence>
<dbReference type="EMBL" id="JAGINW010000001">
    <property type="protein sequence ID" value="MBP2320336.1"/>
    <property type="molecule type" value="Genomic_DNA"/>
</dbReference>
<proteinExistence type="predicted"/>